<dbReference type="CDD" id="cd00085">
    <property type="entry name" value="HNHc"/>
    <property type="match status" value="1"/>
</dbReference>
<dbReference type="PANTHER" id="PTHR14140:SF27">
    <property type="entry name" value="OS04G0289800 PROTEIN"/>
    <property type="match status" value="1"/>
</dbReference>
<dbReference type="Gene3D" id="1.10.30.50">
    <property type="match status" value="1"/>
</dbReference>
<gene>
    <name evidence="2" type="ORF">SAMN02745753_03504</name>
</gene>
<dbReference type="AlphaFoldDB" id="A0A1M5I4L0"/>
<dbReference type="Pfam" id="PF02182">
    <property type="entry name" value="SAD_SRA"/>
    <property type="match status" value="1"/>
</dbReference>
<keyword evidence="2" id="KW-0255">Endonuclease</keyword>
<dbReference type="SMART" id="SM00466">
    <property type="entry name" value="SRA"/>
    <property type="match status" value="1"/>
</dbReference>
<name>A0A1M5I4L0_9GAMM</name>
<accession>A0A1M5I4L0</accession>
<protein>
    <submittedName>
        <fullName evidence="2">Putative restriction endonuclease</fullName>
    </submittedName>
</protein>
<proteinExistence type="predicted"/>
<keyword evidence="2" id="KW-0378">Hydrolase</keyword>
<dbReference type="Pfam" id="PF13391">
    <property type="entry name" value="HNH_2"/>
    <property type="match status" value="1"/>
</dbReference>
<dbReference type="PANTHER" id="PTHR14140">
    <property type="entry name" value="E3 UBIQUITIN-PROTEIN LIGASE UHRF-RELATED"/>
    <property type="match status" value="1"/>
</dbReference>
<dbReference type="GO" id="GO:0061630">
    <property type="term" value="F:ubiquitin protein ligase activity"/>
    <property type="evidence" value="ECO:0007669"/>
    <property type="project" value="TreeGrafter"/>
</dbReference>
<dbReference type="InterPro" id="IPR045134">
    <property type="entry name" value="UHRF1/2-like"/>
</dbReference>
<keyword evidence="2" id="KW-0540">Nuclease</keyword>
<dbReference type="InterPro" id="IPR003105">
    <property type="entry name" value="SRA_YDG"/>
</dbReference>
<dbReference type="RefSeq" id="WP_072840958.1">
    <property type="nucleotide sequence ID" value="NZ_FQVF01000018.1"/>
</dbReference>
<organism evidence="2 3">
    <name type="scientific">Marinomonas polaris DSM 16579</name>
    <dbReference type="NCBI Taxonomy" id="1122206"/>
    <lineage>
        <taxon>Bacteria</taxon>
        <taxon>Pseudomonadati</taxon>
        <taxon>Pseudomonadota</taxon>
        <taxon>Gammaproteobacteria</taxon>
        <taxon>Oceanospirillales</taxon>
        <taxon>Oceanospirillaceae</taxon>
        <taxon>Marinomonas</taxon>
    </lineage>
</organism>
<dbReference type="GO" id="GO:0004519">
    <property type="term" value="F:endonuclease activity"/>
    <property type="evidence" value="ECO:0007669"/>
    <property type="project" value="UniProtKB-KW"/>
</dbReference>
<evidence type="ECO:0000313" key="2">
    <source>
        <dbReference type="EMBL" id="SHG23039.1"/>
    </source>
</evidence>
<dbReference type="PROSITE" id="PS51015">
    <property type="entry name" value="YDG"/>
    <property type="match status" value="1"/>
</dbReference>
<dbReference type="SUPFAM" id="SSF88697">
    <property type="entry name" value="PUA domain-like"/>
    <property type="match status" value="1"/>
</dbReference>
<dbReference type="Proteomes" id="UP000184517">
    <property type="component" value="Unassembled WGS sequence"/>
</dbReference>
<dbReference type="EMBL" id="FQVF01000018">
    <property type="protein sequence ID" value="SHG23039.1"/>
    <property type="molecule type" value="Genomic_DNA"/>
</dbReference>
<dbReference type="InterPro" id="IPR003615">
    <property type="entry name" value="HNH_nuc"/>
</dbReference>
<dbReference type="GO" id="GO:0044027">
    <property type="term" value="P:negative regulation of gene expression via chromosomal CpG island methylation"/>
    <property type="evidence" value="ECO:0007669"/>
    <property type="project" value="TreeGrafter"/>
</dbReference>
<dbReference type="SMART" id="SM00507">
    <property type="entry name" value="HNHc"/>
    <property type="match status" value="1"/>
</dbReference>
<evidence type="ECO:0000259" key="1">
    <source>
        <dbReference type="PROSITE" id="PS51015"/>
    </source>
</evidence>
<reference evidence="3" key="1">
    <citation type="submission" date="2016-11" db="EMBL/GenBank/DDBJ databases">
        <authorList>
            <person name="Varghese N."/>
            <person name="Submissions S."/>
        </authorList>
    </citation>
    <scope>NUCLEOTIDE SEQUENCE [LARGE SCALE GENOMIC DNA]</scope>
    <source>
        <strain evidence="3">DSM 16579</strain>
    </source>
</reference>
<feature type="domain" description="YDG" evidence="1">
    <location>
        <begin position="11"/>
        <end position="153"/>
    </location>
</feature>
<dbReference type="OrthoDB" id="529575at2"/>
<dbReference type="Gene3D" id="2.30.280.10">
    <property type="entry name" value="SRA-YDG"/>
    <property type="match status" value="1"/>
</dbReference>
<dbReference type="STRING" id="1122206.SAMN02745753_03504"/>
<keyword evidence="3" id="KW-1185">Reference proteome</keyword>
<dbReference type="InterPro" id="IPR036987">
    <property type="entry name" value="SRA-YDG_sf"/>
</dbReference>
<evidence type="ECO:0000313" key="3">
    <source>
        <dbReference type="Proteomes" id="UP000184517"/>
    </source>
</evidence>
<dbReference type="GO" id="GO:0016567">
    <property type="term" value="P:protein ubiquitination"/>
    <property type="evidence" value="ECO:0007669"/>
    <property type="project" value="TreeGrafter"/>
</dbReference>
<dbReference type="InterPro" id="IPR015947">
    <property type="entry name" value="PUA-like_sf"/>
</dbReference>
<sequence>MANNDKGRVFGHIPGTTVGQIFADRVELAKAGIHKPTQAGISGSAKEGSDSIVLSGGYEDDEDFGNVIIYTGAGGKEHNAKVQTFDQQLSTTNLALARSHLEGYPVRVSRSLKHKDPKSTEKGYEYAGLYKVDDYWQEKGRSGFYVWRYRLIACDEQPTQEAPDEPSNGHTEARRVQTTVQRIVRDTKIAKRVKQLHNYQCQVCGIALETSAGLYAEAAHIKPLGQPHNGPDVESNILCLCPNHHVLFDNGGFTISDDLKLIGIEGELKTVTRHTVDLAFIQYHHEHYHMKR</sequence>